<feature type="transmembrane region" description="Helical" evidence="7">
    <location>
        <begin position="460"/>
        <end position="482"/>
    </location>
</feature>
<keyword evidence="5 7" id="KW-1133">Transmembrane helix</keyword>
<feature type="transmembrane region" description="Helical" evidence="7">
    <location>
        <begin position="223"/>
        <end position="245"/>
    </location>
</feature>
<comment type="caution">
    <text evidence="8">The sequence shown here is derived from an EMBL/GenBank/DDBJ whole genome shotgun (WGS) entry which is preliminary data.</text>
</comment>
<evidence type="ECO:0000256" key="4">
    <source>
        <dbReference type="ARBA" id="ARBA00022729"/>
    </source>
</evidence>
<accession>A0A9W7BNL9</accession>
<dbReference type="Proteomes" id="UP001165160">
    <property type="component" value="Unassembled WGS sequence"/>
</dbReference>
<dbReference type="AlphaFoldDB" id="A0A9W7BNL9"/>
<feature type="chain" id="PRO_5041018385" description="Transmembrane 9 superfamily member" evidence="7">
    <location>
        <begin position="25"/>
        <end position="602"/>
    </location>
</feature>
<evidence type="ECO:0000256" key="5">
    <source>
        <dbReference type="ARBA" id="ARBA00022989"/>
    </source>
</evidence>
<evidence type="ECO:0000256" key="1">
    <source>
        <dbReference type="ARBA" id="ARBA00004141"/>
    </source>
</evidence>
<dbReference type="GO" id="GO:0016020">
    <property type="term" value="C:membrane"/>
    <property type="evidence" value="ECO:0007669"/>
    <property type="project" value="UniProtKB-SubCell"/>
</dbReference>
<reference evidence="9" key="1">
    <citation type="journal article" date="2023" name="Commun. Biol.">
        <title>Genome analysis of Parmales, the sister group of diatoms, reveals the evolutionary specialization of diatoms from phago-mixotrophs to photoautotrophs.</title>
        <authorList>
            <person name="Ban H."/>
            <person name="Sato S."/>
            <person name="Yoshikawa S."/>
            <person name="Yamada K."/>
            <person name="Nakamura Y."/>
            <person name="Ichinomiya M."/>
            <person name="Sato N."/>
            <person name="Blanc-Mathieu R."/>
            <person name="Endo H."/>
            <person name="Kuwata A."/>
            <person name="Ogata H."/>
        </authorList>
    </citation>
    <scope>NUCLEOTIDE SEQUENCE [LARGE SCALE GENOMIC DNA]</scope>
    <source>
        <strain evidence="9">NIES 3699</strain>
    </source>
</reference>
<dbReference type="EMBL" id="BRXX01000157">
    <property type="protein sequence ID" value="GMH94571.1"/>
    <property type="molecule type" value="Genomic_DNA"/>
</dbReference>
<organism evidence="8 9">
    <name type="scientific">Triparma verrucosa</name>
    <dbReference type="NCBI Taxonomy" id="1606542"/>
    <lineage>
        <taxon>Eukaryota</taxon>
        <taxon>Sar</taxon>
        <taxon>Stramenopiles</taxon>
        <taxon>Ochrophyta</taxon>
        <taxon>Bolidophyceae</taxon>
        <taxon>Parmales</taxon>
        <taxon>Triparmaceae</taxon>
        <taxon>Triparma</taxon>
    </lineage>
</organism>
<keyword evidence="6 7" id="KW-0472">Membrane</keyword>
<evidence type="ECO:0000256" key="7">
    <source>
        <dbReference type="RuleBase" id="RU363079"/>
    </source>
</evidence>
<feature type="transmembrane region" description="Helical" evidence="7">
    <location>
        <begin position="532"/>
        <end position="551"/>
    </location>
</feature>
<feature type="transmembrane region" description="Helical" evidence="7">
    <location>
        <begin position="403"/>
        <end position="426"/>
    </location>
</feature>
<evidence type="ECO:0000256" key="3">
    <source>
        <dbReference type="ARBA" id="ARBA00022692"/>
    </source>
</evidence>
<evidence type="ECO:0000256" key="2">
    <source>
        <dbReference type="ARBA" id="ARBA00005227"/>
    </source>
</evidence>
<name>A0A9W7BNL9_9STRA</name>
<dbReference type="InterPro" id="IPR004240">
    <property type="entry name" value="EMP70"/>
</dbReference>
<dbReference type="PANTHER" id="PTHR10766:SF41">
    <property type="entry name" value="TRANSMEMBRANE 9 SUPERFAMILY MEMBER 3"/>
    <property type="match status" value="1"/>
</dbReference>
<feature type="transmembrane region" description="Helical" evidence="7">
    <location>
        <begin position="494"/>
        <end position="520"/>
    </location>
</feature>
<sequence>MSPSIRFLLLLLLLLFLFPPPTLSSLSTHKYDPSSRLTLYVNKIGPYANPQETYPYYSLPWCKPEEGHQVNEKKEGVSIGETLEGHELRNSGYHIFFGVNSPHSETSCTQVLKKNDVSELGRAVREQYFYQMYFDDLPVWGMVGETVKGQDKEYIFTQRHLSVGYNNNRIIEVNMTSDGLEPLEVGHTLSFSLTVTWHKTSKSFHNRFERYLDNEFFEHQIHWFSIFNAFMMVIFLCGMVALILVRTLRKDYQKYERDEEIDLEGMERSIVEDSGWKQVHGDVFRPPKYLMIFASLIGTGWQLIVIIAGVILFAIAGPVHGDVYEERGEVITAFIVCYTLSSVVAGFASGRYYRQFFGTPRLEASSRWQMTMGVTVLLLPCVAAVVLSGLNGIALWYGTTASIPFGVMFKIFAIWCFVSIPLSVLGTMFGRHFGRKNCFPCRVNSIPRQIPDPAWYGNPVFLVPLSGILPFGSIFIELYFIFTSYWNYKFYYVYGFMLLVFIILAIVTMCSTIVSVYFLLNAENYHWQWTALFSGGFSGFYVFLYALYYFYFKTNMTGLLQTCFYFGYMGLQSFGMSLLCGTFGFASASWFVRTIFQNVKVD</sequence>
<feature type="transmembrane region" description="Helical" evidence="7">
    <location>
        <begin position="374"/>
        <end position="397"/>
    </location>
</feature>
<protein>
    <recommendedName>
        <fullName evidence="7">Transmembrane 9 superfamily member</fullName>
    </recommendedName>
</protein>
<comment type="subcellular location">
    <subcellularLocation>
        <location evidence="1">Membrane</location>
        <topology evidence="1">Multi-pass membrane protein</topology>
    </subcellularLocation>
</comment>
<feature type="transmembrane region" description="Helical" evidence="7">
    <location>
        <begin position="289"/>
        <end position="315"/>
    </location>
</feature>
<feature type="transmembrane region" description="Helical" evidence="7">
    <location>
        <begin position="330"/>
        <end position="353"/>
    </location>
</feature>
<proteinExistence type="inferred from homology"/>
<dbReference type="InterPro" id="IPR036259">
    <property type="entry name" value="MFS_trans_sf"/>
</dbReference>
<dbReference type="GO" id="GO:0072657">
    <property type="term" value="P:protein localization to membrane"/>
    <property type="evidence" value="ECO:0007669"/>
    <property type="project" value="TreeGrafter"/>
</dbReference>
<feature type="signal peptide" evidence="7">
    <location>
        <begin position="1"/>
        <end position="24"/>
    </location>
</feature>
<gene>
    <name evidence="8" type="ORF">TrVE_jg13571</name>
</gene>
<dbReference type="Pfam" id="PF02990">
    <property type="entry name" value="EMP70"/>
    <property type="match status" value="1"/>
</dbReference>
<keyword evidence="3 7" id="KW-0812">Transmembrane</keyword>
<comment type="similarity">
    <text evidence="2 7">Belongs to the nonaspanin (TM9SF) (TC 9.A.2) family.</text>
</comment>
<keyword evidence="9" id="KW-1185">Reference proteome</keyword>
<feature type="transmembrane region" description="Helical" evidence="7">
    <location>
        <begin position="571"/>
        <end position="592"/>
    </location>
</feature>
<dbReference type="PANTHER" id="PTHR10766">
    <property type="entry name" value="TRANSMEMBRANE 9 SUPERFAMILY PROTEIN"/>
    <property type="match status" value="1"/>
</dbReference>
<dbReference type="SUPFAM" id="SSF103473">
    <property type="entry name" value="MFS general substrate transporter"/>
    <property type="match status" value="1"/>
</dbReference>
<keyword evidence="4 7" id="KW-0732">Signal</keyword>
<evidence type="ECO:0000313" key="9">
    <source>
        <dbReference type="Proteomes" id="UP001165160"/>
    </source>
</evidence>
<evidence type="ECO:0000256" key="6">
    <source>
        <dbReference type="ARBA" id="ARBA00023136"/>
    </source>
</evidence>
<evidence type="ECO:0000313" key="8">
    <source>
        <dbReference type="EMBL" id="GMH94571.1"/>
    </source>
</evidence>